<gene>
    <name evidence="2" type="ORF">CAC42_1022</name>
</gene>
<dbReference type="OrthoDB" id="10653435at2759"/>
<feature type="region of interest" description="Disordered" evidence="1">
    <location>
        <begin position="138"/>
        <end position="203"/>
    </location>
</feature>
<dbReference type="EMBL" id="NKHZ01000011">
    <property type="protein sequence ID" value="PNS21243.1"/>
    <property type="molecule type" value="Genomic_DNA"/>
</dbReference>
<sequence>METPTVASRLAAIDAALPSVLTEHQRACVMAIHEFIEKSPVSGHKRGIERAKLRDAPGLHQFRSTGQGLKIINSRTGVVTKDSGLVDLLHDASHSRAEPIVVHSKFNAEDLGFTPEQWIWLCIPGTYNPWLGLTAKSTKPRAAPTTKAATQRQRKRKSPSAEGDDSADGAHDAFPTPQSMAKRNKRQRYSASHVEHDDEEDLEDYFSVQSDEKDAIVGAEDRGSKLPTPHRPFHHPDAAAATSIPDTTDDPILVTGEANENANASFNEIVENSLAYKSGNKTDEEIYLDVDIDPPNFAWSDFEVPWSDCNSTIAPDGSRIPNEYLLKYPMFLKTTIPGCNSTLAQLMVPTLQPTEAVSTPSHKINDPLPLEAIDFLTAKASLNTHHIDAEEAQNQALHPVGMKIAPVVEWTPLADPDSFWADGSQVANAQDNTIPSTFYDQHTDMHDGSTATPSATDARRPHASTGPTIRKTIPQLGLLTITPRLEDFGMEYIFGTGDVAVATDGDDDDGPVRAQDLSEYFPCLNVTPENGFYTEHGALLGDTGRGDYGVQDELDGGNDQDVMELVDFQGMGQ</sequence>
<proteinExistence type="predicted"/>
<evidence type="ECO:0000313" key="3">
    <source>
        <dbReference type="Proteomes" id="UP000243797"/>
    </source>
</evidence>
<keyword evidence="3" id="KW-1185">Reference proteome</keyword>
<dbReference type="Proteomes" id="UP000243797">
    <property type="component" value="Unassembled WGS sequence"/>
</dbReference>
<dbReference type="InParanoid" id="A0A2K1R232"/>
<name>A0A2K1R232_9PEZI</name>
<feature type="region of interest" description="Disordered" evidence="1">
    <location>
        <begin position="221"/>
        <end position="246"/>
    </location>
</feature>
<feature type="compositionally biased region" description="Low complexity" evidence="1">
    <location>
        <begin position="138"/>
        <end position="151"/>
    </location>
</feature>
<comment type="caution">
    <text evidence="2">The sequence shown here is derived from an EMBL/GenBank/DDBJ whole genome shotgun (WGS) entry which is preliminary data.</text>
</comment>
<protein>
    <submittedName>
        <fullName evidence="2">Uncharacterized protein</fullName>
    </submittedName>
</protein>
<feature type="region of interest" description="Disordered" evidence="1">
    <location>
        <begin position="445"/>
        <end position="470"/>
    </location>
</feature>
<reference evidence="2 3" key="1">
    <citation type="submission" date="2017-06" db="EMBL/GenBank/DDBJ databases">
        <title>Draft genome sequence of a variant of Elsinoe murrayae.</title>
        <authorList>
            <person name="Cheng Q."/>
        </authorList>
    </citation>
    <scope>NUCLEOTIDE SEQUENCE [LARGE SCALE GENOMIC DNA]</scope>
    <source>
        <strain evidence="2 3">CQ-2017a</strain>
    </source>
</reference>
<evidence type="ECO:0000313" key="2">
    <source>
        <dbReference type="EMBL" id="PNS21243.1"/>
    </source>
</evidence>
<accession>A0A2K1R232</accession>
<dbReference type="AlphaFoldDB" id="A0A2K1R232"/>
<organism evidence="2 3">
    <name type="scientific">Sphaceloma murrayae</name>
    <dbReference type="NCBI Taxonomy" id="2082308"/>
    <lineage>
        <taxon>Eukaryota</taxon>
        <taxon>Fungi</taxon>
        <taxon>Dikarya</taxon>
        <taxon>Ascomycota</taxon>
        <taxon>Pezizomycotina</taxon>
        <taxon>Dothideomycetes</taxon>
        <taxon>Dothideomycetidae</taxon>
        <taxon>Myriangiales</taxon>
        <taxon>Elsinoaceae</taxon>
        <taxon>Sphaceloma</taxon>
    </lineage>
</organism>
<evidence type="ECO:0000256" key="1">
    <source>
        <dbReference type="SAM" id="MobiDB-lite"/>
    </source>
</evidence>